<keyword evidence="3" id="KW-1185">Reference proteome</keyword>
<evidence type="ECO:0000313" key="2">
    <source>
        <dbReference type="EMBL" id="KAG5610316.1"/>
    </source>
</evidence>
<evidence type="ECO:0000313" key="3">
    <source>
        <dbReference type="Proteomes" id="UP000824120"/>
    </source>
</evidence>
<proteinExistence type="predicted"/>
<accession>A0A9J5ZFR6</accession>
<reference evidence="2 3" key="1">
    <citation type="submission" date="2020-09" db="EMBL/GenBank/DDBJ databases">
        <title>De no assembly of potato wild relative species, Solanum commersonii.</title>
        <authorList>
            <person name="Cho K."/>
        </authorList>
    </citation>
    <scope>NUCLEOTIDE SEQUENCE [LARGE SCALE GENOMIC DNA]</scope>
    <source>
        <strain evidence="2">LZ3.2</strain>
        <tissue evidence="2">Leaf</tissue>
    </source>
</reference>
<sequence>MLEDMVTSILLAESHGTLARQHNSVIRTGNGRDVSVCLSLTTISCETRIPRLILLLAMIEPRQAALDDAEWTHSGCHDSVADEAKPVSGGDVHVTFLNRSSRIPTPRGDARNNRS</sequence>
<dbReference type="Proteomes" id="UP000824120">
    <property type="component" value="Chromosome 4"/>
</dbReference>
<protein>
    <submittedName>
        <fullName evidence="2">Uncharacterized protein</fullName>
    </submittedName>
</protein>
<organism evidence="2 3">
    <name type="scientific">Solanum commersonii</name>
    <name type="common">Commerson's wild potato</name>
    <name type="synonym">Commerson's nightshade</name>
    <dbReference type="NCBI Taxonomy" id="4109"/>
    <lineage>
        <taxon>Eukaryota</taxon>
        <taxon>Viridiplantae</taxon>
        <taxon>Streptophyta</taxon>
        <taxon>Embryophyta</taxon>
        <taxon>Tracheophyta</taxon>
        <taxon>Spermatophyta</taxon>
        <taxon>Magnoliopsida</taxon>
        <taxon>eudicotyledons</taxon>
        <taxon>Gunneridae</taxon>
        <taxon>Pentapetalae</taxon>
        <taxon>asterids</taxon>
        <taxon>lamiids</taxon>
        <taxon>Solanales</taxon>
        <taxon>Solanaceae</taxon>
        <taxon>Solanoideae</taxon>
        <taxon>Solaneae</taxon>
        <taxon>Solanum</taxon>
    </lineage>
</organism>
<gene>
    <name evidence="2" type="ORF">H5410_021597</name>
</gene>
<evidence type="ECO:0000256" key="1">
    <source>
        <dbReference type="SAM" id="MobiDB-lite"/>
    </source>
</evidence>
<feature type="region of interest" description="Disordered" evidence="1">
    <location>
        <begin position="95"/>
        <end position="115"/>
    </location>
</feature>
<comment type="caution">
    <text evidence="2">The sequence shown here is derived from an EMBL/GenBank/DDBJ whole genome shotgun (WGS) entry which is preliminary data.</text>
</comment>
<dbReference type="EMBL" id="JACXVP010000004">
    <property type="protein sequence ID" value="KAG5610316.1"/>
    <property type="molecule type" value="Genomic_DNA"/>
</dbReference>
<dbReference type="AlphaFoldDB" id="A0A9J5ZFR6"/>
<name>A0A9J5ZFR6_SOLCO</name>